<dbReference type="Pfam" id="PF17829">
    <property type="entry name" value="GH115_C"/>
    <property type="match status" value="1"/>
</dbReference>
<name>A0A395VG70_9FIRM</name>
<dbReference type="Gene3D" id="2.60.120.1620">
    <property type="match status" value="1"/>
</dbReference>
<evidence type="ECO:0000256" key="1">
    <source>
        <dbReference type="ARBA" id="ARBA00022801"/>
    </source>
</evidence>
<proteinExistence type="predicted"/>
<dbReference type="Pfam" id="PF15979">
    <property type="entry name" value="Glyco_hydro_115"/>
    <property type="match status" value="1"/>
</dbReference>
<gene>
    <name evidence="3" type="ORF">DWX93_03955</name>
</gene>
<dbReference type="GO" id="GO:0005975">
    <property type="term" value="P:carbohydrate metabolic process"/>
    <property type="evidence" value="ECO:0007669"/>
    <property type="project" value="UniProtKB-ARBA"/>
</dbReference>
<dbReference type="Gene3D" id="1.20.58.2150">
    <property type="match status" value="1"/>
</dbReference>
<keyword evidence="1" id="KW-0378">Hydrolase</keyword>
<dbReference type="Gene3D" id="3.30.379.10">
    <property type="entry name" value="Chitobiase/beta-hexosaminidase domain 2-like"/>
    <property type="match status" value="1"/>
</dbReference>
<dbReference type="InterPro" id="IPR042301">
    <property type="entry name" value="GH115_sf"/>
</dbReference>
<dbReference type="EMBL" id="QRVL01000001">
    <property type="protein sequence ID" value="RGS42482.1"/>
    <property type="molecule type" value="Genomic_DNA"/>
</dbReference>
<feature type="domain" description="Gylcosyl hydrolase 115 C-terminal" evidence="2">
    <location>
        <begin position="787"/>
        <end position="971"/>
    </location>
</feature>
<dbReference type="InterPro" id="IPR041437">
    <property type="entry name" value="GH115_C"/>
</dbReference>
<dbReference type="Gene3D" id="3.20.20.520">
    <property type="entry name" value="Glycosyl hydrolase family 115"/>
    <property type="match status" value="1"/>
</dbReference>
<dbReference type="AlphaFoldDB" id="A0A395VG70"/>
<reference evidence="3 4" key="1">
    <citation type="submission" date="2018-08" db="EMBL/GenBank/DDBJ databases">
        <title>A genome reference for cultivated species of the human gut microbiota.</title>
        <authorList>
            <person name="Zou Y."/>
            <person name="Xue W."/>
            <person name="Luo G."/>
        </authorList>
    </citation>
    <scope>NUCLEOTIDE SEQUENCE [LARGE SCALE GENOMIC DNA]</scope>
    <source>
        <strain evidence="3 4">AF22-12AC</strain>
    </source>
</reference>
<dbReference type="InterPro" id="IPR029018">
    <property type="entry name" value="Hex-like_dom2"/>
</dbReference>
<evidence type="ECO:0000259" key="2">
    <source>
        <dbReference type="Pfam" id="PF17829"/>
    </source>
</evidence>
<dbReference type="SUPFAM" id="SSF55545">
    <property type="entry name" value="beta-N-acetylhexosaminidase-like domain"/>
    <property type="match status" value="1"/>
</dbReference>
<dbReference type="RefSeq" id="WP_118096708.1">
    <property type="nucleotide sequence ID" value="NZ_QRVL01000001.1"/>
</dbReference>
<sequence length="975" mass="111244">MEEIIFWIEDAADSGVKKIADKVAGDVELVTDRRPRVLYGTSQEELADVAERAETVIVPATVGKSRLLEQMEEEKRIGLEQIRGKRECYGWFFLNDPEWHGTQILLIAGSDKRGTIYGLFHLSELLGVSPFVDWCGIKPPHREHVGLRASMACVAGEPSVRYRGFFINDEWPAFGTWCNRRFGGFGTSVYEHVFELLLRLKGNYLWPAMWSARFGDDGPGLANAKLADEYGIIMGMSHHEPCLRQGEEYKYLRGKDSVYGDAWNFRTNREGIIRFWKDGLLRRGKFENVITLGMRGEADTAILGEKATLEDNIELLRDVLKTQNELIRECVDEDVKRVPRMLALYKEVEAFFYGNDQTAGLMGSEELEDVILLLCDDNYGNLRTLPTKEMRTHKGGYGMYYHLDYHGWPISYEWINSSYLPKIWEQMTTAYEFGVRELWIVNVGDIATQEFPLSYFLDMAYDFGRWGSGAVNQTAEYTRQWTRQQFGSFTEEIQEQIADVLQGYTRLIQKRRPEAMHATVYHPVHGRETQDTLEEIKRILTEAERVYAWVKEHAPEYEAAFVALIYYPAAGTLNLTRMHLLAGMNQYLAKLGALHANDYGDAVEQCLKRDRELVTAYHQMDHGRWDGMGASEHIGFVHWNEDECLNPVIHRVLPADKPRLVVTVDQTMQHAEGSPWLTESMKLPDFLDPACRSAGITLYGLSECEAAYEVTEKPEWLSVWPMQGVLDGKKHNYEKLELVINRERWAMNRDGNTGTSACGVLEIKTPSGCCRIEIPVCENLPEVPEGTFVDTAGYIVMEAEHYADRKDGYAADGKREGKNEKVRFQCIRDYGKTRSAMKAFPVTAYGVPGENAPYLEYHFWVSKPGGYVLTLYMQPSNPVANDQKLCYGVQNNGGEIRIYNAVPEGYRIGDQGEFWAKGVLDQIRRQEIPVSCRSGINRLRIYSVTPGFVLEKLLIRPEGTDVPESYLGPKETYHT</sequence>
<accession>A0A395VG70</accession>
<dbReference type="Proteomes" id="UP000266172">
    <property type="component" value="Unassembled WGS sequence"/>
</dbReference>
<dbReference type="InterPro" id="IPR031924">
    <property type="entry name" value="GH115"/>
</dbReference>
<comment type="caution">
    <text evidence="3">The sequence shown here is derived from an EMBL/GenBank/DDBJ whole genome shotgun (WGS) entry which is preliminary data.</text>
</comment>
<evidence type="ECO:0000313" key="4">
    <source>
        <dbReference type="Proteomes" id="UP000266172"/>
    </source>
</evidence>
<dbReference type="PANTHER" id="PTHR37842:SF2">
    <property type="entry name" value="GYLCOSYL HYDROLASE 115 C-TERMINAL DOMAIN-CONTAINING PROTEIN"/>
    <property type="match status" value="1"/>
</dbReference>
<protein>
    <submittedName>
        <fullName evidence="3">Alpha-glucuronidase</fullName>
    </submittedName>
</protein>
<evidence type="ECO:0000313" key="3">
    <source>
        <dbReference type="EMBL" id="RGS42482.1"/>
    </source>
</evidence>
<organism evidence="3 4">
    <name type="scientific">Roseburia hominis</name>
    <dbReference type="NCBI Taxonomy" id="301301"/>
    <lineage>
        <taxon>Bacteria</taxon>
        <taxon>Bacillati</taxon>
        <taxon>Bacillota</taxon>
        <taxon>Clostridia</taxon>
        <taxon>Lachnospirales</taxon>
        <taxon>Lachnospiraceae</taxon>
        <taxon>Roseburia</taxon>
    </lineage>
</organism>
<dbReference type="PANTHER" id="PTHR37842">
    <property type="match status" value="1"/>
</dbReference>
<dbReference type="GO" id="GO:0016787">
    <property type="term" value="F:hydrolase activity"/>
    <property type="evidence" value="ECO:0007669"/>
    <property type="project" value="UniProtKB-KW"/>
</dbReference>